<proteinExistence type="inferred from homology"/>
<dbReference type="InterPro" id="IPR057596">
    <property type="entry name" value="RDRP_core"/>
</dbReference>
<dbReference type="RefSeq" id="XP_025354151.1">
    <property type="nucleotide sequence ID" value="XM_025501452.1"/>
</dbReference>
<dbReference type="STRING" id="1280837.A0A316V8D3"/>
<dbReference type="Pfam" id="PF05183">
    <property type="entry name" value="RdRP"/>
    <property type="match status" value="1"/>
</dbReference>
<name>A0A316V8D3_9BASI</name>
<dbReference type="PANTHER" id="PTHR23079:SF17">
    <property type="entry name" value="RNA-DEPENDENT RNA POLYMERASE"/>
    <property type="match status" value="1"/>
</dbReference>
<dbReference type="InterPro" id="IPR007855">
    <property type="entry name" value="RDRP"/>
</dbReference>
<comment type="catalytic activity">
    <reaction evidence="1">
        <text>RNA(n) + a ribonucleoside 5'-triphosphate = RNA(n+1) + diphosphate</text>
        <dbReference type="Rhea" id="RHEA:21248"/>
        <dbReference type="Rhea" id="RHEA-COMP:14527"/>
        <dbReference type="Rhea" id="RHEA-COMP:17342"/>
        <dbReference type="ChEBI" id="CHEBI:33019"/>
        <dbReference type="ChEBI" id="CHEBI:61557"/>
        <dbReference type="ChEBI" id="CHEBI:140395"/>
        <dbReference type="EC" id="2.7.7.48"/>
    </reaction>
</comment>
<evidence type="ECO:0000313" key="4">
    <source>
        <dbReference type="Proteomes" id="UP000245771"/>
    </source>
</evidence>
<dbReference type="GO" id="GO:0030422">
    <property type="term" value="P:siRNA processing"/>
    <property type="evidence" value="ECO:0007669"/>
    <property type="project" value="TreeGrafter"/>
</dbReference>
<sequence length="1160" mass="132181">MTEYRRQETAHRWENGSRFAQRSDFWKEGLSISTLLDITSVECGGFDDQDRFCQGWKKDAKTPASVVSFDLNDLMLYIRIDHDVIQADIVQIANIFSNYDKTRLYITFKYSPVFLRDAIPEDFSKPNDWLEGESFDLSHSYGRYLRVGAFDDVHKQCAQYGTVYRLCISDPPQMDAFFRGTCDRLELSCSLKEKEDGPLDAFNMDEFMWTLSQMSIEVGFQAQALVVPNGLLPKDIIELSQEIQNIESRLGVGTGSQAIRHLRNCEINRGPFSRFQGLKTVSLFEMKSCLQGYTGEETEMIMFKKQGQPPIHSAFLTPSYGIRLEGPNHDQGNRILRQYPGYEKHFLRIRFIEEDGADLSIRREYGVDSQLMLKERYGNALKREGILVAGRRFHFLAYSNSGLRELTSWFVCNFTNQSGEVMTAEKIRESIGDLSGISNPARFAARMGQAFTTSMISVELKRSWIRVEPDLATQDGKYEFSDGIGMISPAVGQLVLEAIEQFKGPIRPIQAFQIRLAGAKGMVVVNPTLDGHAVILRKSMVKFPLPDVEVVMMEVPNYYSIPFTMYLNRQFINLLATLGVPAETFLEFQNDAIDALQKASLDPIEASALHKSSSLGRAANFKPLITMLNDCGINAVRQVDFLRDVNNSFIDYALRKIKYHARIPVPLCHTLVGGLDEFGVLLPNQIIACIFEQEAEEPRYLEGPCLVGRNPMLAPGDVQSAFAVRPPKDHPLSTIHNVVLFSQKGKRPLVSMLAGGDLDGDIYFIVQHPKLLKIKIQCEPADYQKSELLQFQNKCTIDDVADFFLDYIRLHSVGPTATRHLQLSDQRVHGALDADCIRLAQMHSIAVDFCKTGVTNQFGEMPVCSRQRPDFMQRESDIESIRANSRIKTSQPSRSKPQFEYYQSNKALGLLFRAIDVYTHTKRFAEEADLIIKDEEKKLGDKNASWTEKLWDHLSRQERAHGWVNFIDQMKPKASRYYHLLTAIAKDHCVGEKMDELSEEEVFMGHIFARPSSGARLKPYDASTALQDDFENLCKQMRLDILIKKEVRKHDQELFRAIWRWINNELEIKASTKDVEAQLDKALGEKAKDVQKRNQLLNNWSQELHYAIQQGCAFIDVTLAKPEYGRSAPWIIVPAVLKAHQCIDCIENVWLYKSQYPSNK</sequence>
<protein>
    <recommendedName>
        <fullName evidence="1">RNA-dependent RNA polymerase</fullName>
        <ecNumber evidence="1">2.7.7.48</ecNumber>
    </recommendedName>
</protein>
<dbReference type="Proteomes" id="UP000245771">
    <property type="component" value="Unassembled WGS sequence"/>
</dbReference>
<dbReference type="GeneID" id="37023233"/>
<reference evidence="3 4" key="1">
    <citation type="journal article" date="2018" name="Mol. Biol. Evol.">
        <title>Broad Genomic Sampling Reveals a Smut Pathogenic Ancestry of the Fungal Clade Ustilaginomycotina.</title>
        <authorList>
            <person name="Kijpornyongpan T."/>
            <person name="Mondo S.J."/>
            <person name="Barry K."/>
            <person name="Sandor L."/>
            <person name="Lee J."/>
            <person name="Lipzen A."/>
            <person name="Pangilinan J."/>
            <person name="LaButti K."/>
            <person name="Hainaut M."/>
            <person name="Henrissat B."/>
            <person name="Grigoriev I.V."/>
            <person name="Spatafora J.W."/>
            <person name="Aime M.C."/>
        </authorList>
    </citation>
    <scope>NUCLEOTIDE SEQUENCE [LARGE SCALE GENOMIC DNA]</scope>
    <source>
        <strain evidence="3 4">MCA 3882</strain>
    </source>
</reference>
<accession>A0A316V8D3</accession>
<keyword evidence="1" id="KW-0808">Transferase</keyword>
<evidence type="ECO:0000256" key="1">
    <source>
        <dbReference type="RuleBase" id="RU363098"/>
    </source>
</evidence>
<dbReference type="EC" id="2.7.7.48" evidence="1"/>
<dbReference type="GO" id="GO:0003968">
    <property type="term" value="F:RNA-directed RNA polymerase activity"/>
    <property type="evidence" value="ECO:0007669"/>
    <property type="project" value="UniProtKB-KW"/>
</dbReference>
<evidence type="ECO:0000259" key="2">
    <source>
        <dbReference type="Pfam" id="PF05183"/>
    </source>
</evidence>
<dbReference type="OrthoDB" id="6513042at2759"/>
<evidence type="ECO:0000313" key="3">
    <source>
        <dbReference type="EMBL" id="PWN33849.1"/>
    </source>
</evidence>
<dbReference type="PANTHER" id="PTHR23079">
    <property type="entry name" value="RNA-DEPENDENT RNA POLYMERASE"/>
    <property type="match status" value="1"/>
</dbReference>
<dbReference type="EMBL" id="KZ819604">
    <property type="protein sequence ID" value="PWN33849.1"/>
    <property type="molecule type" value="Genomic_DNA"/>
</dbReference>
<keyword evidence="1" id="KW-0548">Nucleotidyltransferase</keyword>
<dbReference type="InParanoid" id="A0A316V8D3"/>
<dbReference type="AlphaFoldDB" id="A0A316V8D3"/>
<dbReference type="GO" id="GO:0031380">
    <property type="term" value="C:nuclear RNA-directed RNA polymerase complex"/>
    <property type="evidence" value="ECO:0007669"/>
    <property type="project" value="TreeGrafter"/>
</dbReference>
<dbReference type="GO" id="GO:0003723">
    <property type="term" value="F:RNA binding"/>
    <property type="evidence" value="ECO:0007669"/>
    <property type="project" value="UniProtKB-KW"/>
</dbReference>
<feature type="domain" description="RDRP core" evidence="2">
    <location>
        <begin position="321"/>
        <end position="915"/>
    </location>
</feature>
<comment type="similarity">
    <text evidence="1">Belongs to the RdRP family.</text>
</comment>
<gene>
    <name evidence="3" type="ORF">FA14DRAFT_185370</name>
</gene>
<keyword evidence="1" id="KW-0696">RNA-directed RNA polymerase</keyword>
<keyword evidence="1" id="KW-0694">RNA-binding</keyword>
<keyword evidence="4" id="KW-1185">Reference proteome</keyword>
<organism evidence="3 4">
    <name type="scientific">Meira miltonrushii</name>
    <dbReference type="NCBI Taxonomy" id="1280837"/>
    <lineage>
        <taxon>Eukaryota</taxon>
        <taxon>Fungi</taxon>
        <taxon>Dikarya</taxon>
        <taxon>Basidiomycota</taxon>
        <taxon>Ustilaginomycotina</taxon>
        <taxon>Exobasidiomycetes</taxon>
        <taxon>Exobasidiales</taxon>
        <taxon>Brachybasidiaceae</taxon>
        <taxon>Meira</taxon>
    </lineage>
</organism>